<dbReference type="PANTHER" id="PTHR48258">
    <property type="entry name" value="DUF4218 DOMAIN-CONTAINING PROTEIN-RELATED"/>
    <property type="match status" value="1"/>
</dbReference>
<accession>A0AAV3NU08</accession>
<reference evidence="2 3" key="1">
    <citation type="submission" date="2024-01" db="EMBL/GenBank/DDBJ databases">
        <title>The complete chloroplast genome sequence of Lithospermum erythrorhizon: insights into the phylogenetic relationship among Boraginaceae species and the maternal lineages of purple gromwells.</title>
        <authorList>
            <person name="Okada T."/>
            <person name="Watanabe K."/>
        </authorList>
    </citation>
    <scope>NUCLEOTIDE SEQUENCE [LARGE SCALE GENOMIC DNA]</scope>
</reference>
<dbReference type="InterPro" id="IPR025452">
    <property type="entry name" value="DUF4218"/>
</dbReference>
<proteinExistence type="predicted"/>
<dbReference type="InterPro" id="IPR004242">
    <property type="entry name" value="Transposase_21"/>
</dbReference>
<dbReference type="EMBL" id="BAABME010000451">
    <property type="protein sequence ID" value="GAA0142889.1"/>
    <property type="molecule type" value="Genomic_DNA"/>
</dbReference>
<protein>
    <recommendedName>
        <fullName evidence="1">DUF4218 domain-containing protein</fullName>
    </recommendedName>
</protein>
<dbReference type="Proteomes" id="UP001454036">
    <property type="component" value="Unassembled WGS sequence"/>
</dbReference>
<comment type="caution">
    <text evidence="2">The sequence shown here is derived from an EMBL/GenBank/DDBJ whole genome shotgun (WGS) entry which is preliminary data.</text>
</comment>
<dbReference type="AlphaFoldDB" id="A0AAV3NU08"/>
<gene>
    <name evidence="2" type="ORF">LIER_03690</name>
</gene>
<evidence type="ECO:0000313" key="3">
    <source>
        <dbReference type="Proteomes" id="UP001454036"/>
    </source>
</evidence>
<feature type="domain" description="DUF4218" evidence="1">
    <location>
        <begin position="79"/>
        <end position="115"/>
    </location>
</feature>
<dbReference type="Pfam" id="PF13960">
    <property type="entry name" value="DUF4218"/>
    <property type="match status" value="1"/>
</dbReference>
<sequence length="116" mass="13774">MTWHRRTRTRPGWMSHPRDGEAWKHLDAAYPKFSAKERNVRVGSAKFTGLKSYDMHILVQKLILVAFRHLLPKPVWETKIFPHATFDVIEHLPVHLPYEALMGGPVHYRWMYPFEL</sequence>
<evidence type="ECO:0000313" key="2">
    <source>
        <dbReference type="EMBL" id="GAA0142889.1"/>
    </source>
</evidence>
<dbReference type="PANTHER" id="PTHR48258:SF3">
    <property type="entry name" value="FK506-BINDING PROTEIN 4-LIKE ISOFORM X1"/>
    <property type="match status" value="1"/>
</dbReference>
<name>A0AAV3NU08_LITER</name>
<evidence type="ECO:0000259" key="1">
    <source>
        <dbReference type="Pfam" id="PF13960"/>
    </source>
</evidence>
<organism evidence="2 3">
    <name type="scientific">Lithospermum erythrorhizon</name>
    <name type="common">Purple gromwell</name>
    <name type="synonym">Lithospermum officinale var. erythrorhizon</name>
    <dbReference type="NCBI Taxonomy" id="34254"/>
    <lineage>
        <taxon>Eukaryota</taxon>
        <taxon>Viridiplantae</taxon>
        <taxon>Streptophyta</taxon>
        <taxon>Embryophyta</taxon>
        <taxon>Tracheophyta</taxon>
        <taxon>Spermatophyta</taxon>
        <taxon>Magnoliopsida</taxon>
        <taxon>eudicotyledons</taxon>
        <taxon>Gunneridae</taxon>
        <taxon>Pentapetalae</taxon>
        <taxon>asterids</taxon>
        <taxon>lamiids</taxon>
        <taxon>Boraginales</taxon>
        <taxon>Boraginaceae</taxon>
        <taxon>Boraginoideae</taxon>
        <taxon>Lithospermeae</taxon>
        <taxon>Lithospermum</taxon>
    </lineage>
</organism>
<dbReference type="Pfam" id="PF02992">
    <property type="entry name" value="Transposase_21"/>
    <property type="match status" value="1"/>
</dbReference>
<keyword evidence="3" id="KW-1185">Reference proteome</keyword>